<dbReference type="PROSITE" id="PS50926">
    <property type="entry name" value="TRAM"/>
    <property type="match status" value="1"/>
</dbReference>
<feature type="binding site" evidence="4">
    <location>
        <position position="301"/>
    </location>
    <ligand>
        <name>S-adenosyl-L-methionine</name>
        <dbReference type="ChEBI" id="CHEBI:59789"/>
    </ligand>
</feature>
<dbReference type="EMBL" id="FNAF01000003">
    <property type="protein sequence ID" value="SDD47343.1"/>
    <property type="molecule type" value="Genomic_DNA"/>
</dbReference>
<dbReference type="InterPro" id="IPR002792">
    <property type="entry name" value="TRAM_dom"/>
</dbReference>
<feature type="binding site" evidence="4">
    <location>
        <position position="272"/>
    </location>
    <ligand>
        <name>S-adenosyl-L-methionine</name>
        <dbReference type="ChEBI" id="CHEBI:59789"/>
    </ligand>
</feature>
<dbReference type="NCBIfam" id="TIGR00479">
    <property type="entry name" value="rumA"/>
    <property type="match status" value="1"/>
</dbReference>
<dbReference type="FunFam" id="3.40.50.150:FF:000009">
    <property type="entry name" value="23S rRNA (Uracil(1939)-C(5))-methyltransferase RlmD"/>
    <property type="match status" value="1"/>
</dbReference>
<dbReference type="CDD" id="cd02440">
    <property type="entry name" value="AdoMet_MTases"/>
    <property type="match status" value="1"/>
</dbReference>
<proteinExistence type="inferred from homology"/>
<evidence type="ECO:0000256" key="5">
    <source>
        <dbReference type="PROSITE-ProRule" id="PRU10015"/>
    </source>
</evidence>
<feature type="active site" evidence="5">
    <location>
        <position position="397"/>
    </location>
</feature>
<dbReference type="Gene3D" id="2.40.50.140">
    <property type="entry name" value="Nucleic acid-binding proteins"/>
    <property type="match status" value="1"/>
</dbReference>
<sequence length="440" mass="48497">MSIEKRETVHITGVSHQGEGVGRLADGRVVFVPGALPEEDVIIGDLAKEKKRLVAPIEEITLAHPERVVPACPVYHACGGCQLQHAAPALQEEIKTRRVQDACERIGHLDLTVLPTLMMADPWRYRNKGIFHVNEAGGEARLGFYGAAGHAFVPATDCLLFSQAVNNLLKDLEKRITATGRAGHIRKVMVRQSFATGEIMLAFITEDQAFRLPKLADSLLADYPNLTSLWHNVLTNPRLATGRAWHHLGGQRSLSDCIGDLQVHLSPASFFQVNNRQAKVLYDQIRHRAALTGRETVLDLYGGIGTIGLYLARDAKSVIGVESIGDATRDARDNARQLGISNASFVTAKAETWLPRQVKDHPAPDLIIVDPPRKGLHDRLIDTLITSKTPTIIYVSCNPATLARDLKTFHKNGYQIHDIQPVDLFPQTAHVETVVLLQKK</sequence>
<dbReference type="PROSITE" id="PS01230">
    <property type="entry name" value="TRMA_1"/>
    <property type="match status" value="1"/>
</dbReference>
<feature type="domain" description="TRAM" evidence="6">
    <location>
        <begin position="1"/>
        <end position="59"/>
    </location>
</feature>
<accession>A0A1G6V1H1</accession>
<keyword evidence="3 4" id="KW-0949">S-adenosyl-L-methionine</keyword>
<dbReference type="InterPro" id="IPR010280">
    <property type="entry name" value="U5_MeTrfase_fam"/>
</dbReference>
<dbReference type="Gene3D" id="3.40.50.150">
    <property type="entry name" value="Vaccinia Virus protein VP39"/>
    <property type="match status" value="1"/>
</dbReference>
<dbReference type="Pfam" id="PF01938">
    <property type="entry name" value="TRAM"/>
    <property type="match status" value="1"/>
</dbReference>
<feature type="binding site" evidence="4">
    <location>
        <position position="322"/>
    </location>
    <ligand>
        <name>S-adenosyl-L-methionine</name>
        <dbReference type="ChEBI" id="CHEBI:59789"/>
    </ligand>
</feature>
<keyword evidence="2 4" id="KW-0808">Transferase</keyword>
<evidence type="ECO:0000313" key="8">
    <source>
        <dbReference type="Proteomes" id="UP000198995"/>
    </source>
</evidence>
<reference evidence="7 8" key="1">
    <citation type="submission" date="2016-10" db="EMBL/GenBank/DDBJ databases">
        <authorList>
            <person name="de Groot N.N."/>
        </authorList>
    </citation>
    <scope>NUCLEOTIDE SEQUENCE [LARGE SCALE GENOMIC DNA]</scope>
    <source>
        <strain evidence="7 8">DSM 20475</strain>
    </source>
</reference>
<dbReference type="PANTHER" id="PTHR11061:SF30">
    <property type="entry name" value="TRNA (URACIL(54)-C(5))-METHYLTRANSFERASE"/>
    <property type="match status" value="1"/>
</dbReference>
<dbReference type="STRING" id="2741.SAMN04489866_103196"/>
<feature type="active site" description="Nucleophile" evidence="4">
    <location>
        <position position="397"/>
    </location>
</feature>
<gene>
    <name evidence="7" type="ORF">SAMN04489866_103196</name>
</gene>
<protein>
    <submittedName>
        <fullName evidence="7">23S rRNA (Uracil1939-C5)-methyltransferase</fullName>
    </submittedName>
</protein>
<dbReference type="InterPro" id="IPR030391">
    <property type="entry name" value="MeTrfase_TrmA_CS"/>
</dbReference>
<dbReference type="AlphaFoldDB" id="A0A1G6V1H1"/>
<organism evidence="7 8">
    <name type="scientific">Peptococcus niger</name>
    <dbReference type="NCBI Taxonomy" id="2741"/>
    <lineage>
        <taxon>Bacteria</taxon>
        <taxon>Bacillati</taxon>
        <taxon>Bacillota</taxon>
        <taxon>Clostridia</taxon>
        <taxon>Eubacteriales</taxon>
        <taxon>Peptococcaceae</taxon>
        <taxon>Peptococcus</taxon>
    </lineage>
</organism>
<dbReference type="OrthoDB" id="9804590at2"/>
<dbReference type="GO" id="GO:0070041">
    <property type="term" value="F:rRNA (uridine-C5-)-methyltransferase activity"/>
    <property type="evidence" value="ECO:0007669"/>
    <property type="project" value="TreeGrafter"/>
</dbReference>
<evidence type="ECO:0000256" key="3">
    <source>
        <dbReference type="ARBA" id="ARBA00022691"/>
    </source>
</evidence>
<dbReference type="Proteomes" id="UP000198995">
    <property type="component" value="Unassembled WGS sequence"/>
</dbReference>
<dbReference type="SUPFAM" id="SSF53335">
    <property type="entry name" value="S-adenosyl-L-methionine-dependent methyltransferases"/>
    <property type="match status" value="1"/>
</dbReference>
<name>A0A1G6V1H1_PEPNI</name>
<dbReference type="InterPro" id="IPR029063">
    <property type="entry name" value="SAM-dependent_MTases_sf"/>
</dbReference>
<dbReference type="Gene3D" id="2.40.50.1070">
    <property type="match status" value="1"/>
</dbReference>
<comment type="similarity">
    <text evidence="4">Belongs to the class I-like SAM-binding methyltransferase superfamily. RNA M5U methyltransferase family.</text>
</comment>
<dbReference type="PANTHER" id="PTHR11061">
    <property type="entry name" value="RNA M5U METHYLTRANSFERASE"/>
    <property type="match status" value="1"/>
</dbReference>
<dbReference type="PROSITE" id="PS01231">
    <property type="entry name" value="TRMA_2"/>
    <property type="match status" value="1"/>
</dbReference>
<dbReference type="Pfam" id="PF05958">
    <property type="entry name" value="tRNA_U5-meth_tr"/>
    <property type="match status" value="1"/>
</dbReference>
<evidence type="ECO:0000256" key="2">
    <source>
        <dbReference type="ARBA" id="ARBA00022679"/>
    </source>
</evidence>
<evidence type="ECO:0000256" key="4">
    <source>
        <dbReference type="PROSITE-ProRule" id="PRU01024"/>
    </source>
</evidence>
<dbReference type="GO" id="GO:0070475">
    <property type="term" value="P:rRNA base methylation"/>
    <property type="evidence" value="ECO:0007669"/>
    <property type="project" value="TreeGrafter"/>
</dbReference>
<evidence type="ECO:0000313" key="7">
    <source>
        <dbReference type="EMBL" id="SDD47343.1"/>
    </source>
</evidence>
<keyword evidence="8" id="KW-1185">Reference proteome</keyword>
<dbReference type="InterPro" id="IPR030390">
    <property type="entry name" value="MeTrfase_TrmA_AS"/>
</dbReference>
<keyword evidence="1 4" id="KW-0489">Methyltransferase</keyword>
<feature type="binding site" evidence="4">
    <location>
        <position position="370"/>
    </location>
    <ligand>
        <name>S-adenosyl-L-methionine</name>
        <dbReference type="ChEBI" id="CHEBI:59789"/>
    </ligand>
</feature>
<dbReference type="SUPFAM" id="SSF50249">
    <property type="entry name" value="Nucleic acid-binding proteins"/>
    <property type="match status" value="1"/>
</dbReference>
<dbReference type="RefSeq" id="WP_091791453.1">
    <property type="nucleotide sequence ID" value="NZ_FNAF01000003.1"/>
</dbReference>
<evidence type="ECO:0000256" key="1">
    <source>
        <dbReference type="ARBA" id="ARBA00022603"/>
    </source>
</evidence>
<dbReference type="InterPro" id="IPR012340">
    <property type="entry name" value="NA-bd_OB-fold"/>
</dbReference>
<dbReference type="PROSITE" id="PS51687">
    <property type="entry name" value="SAM_MT_RNA_M5U"/>
    <property type="match status" value="1"/>
</dbReference>
<evidence type="ECO:0000259" key="6">
    <source>
        <dbReference type="PROSITE" id="PS50926"/>
    </source>
</evidence>